<dbReference type="GO" id="GO:0005886">
    <property type="term" value="C:plasma membrane"/>
    <property type="evidence" value="ECO:0007669"/>
    <property type="project" value="TreeGrafter"/>
</dbReference>
<dbReference type="PANTHER" id="PTHR43531">
    <property type="entry name" value="PROTEIN ICFG"/>
    <property type="match status" value="1"/>
</dbReference>
<comment type="similarity">
    <text evidence="3">Belongs to the methyl-accepting chemotaxis (MCP) protein family.</text>
</comment>
<feature type="domain" description="Methyl-accepting transducer" evidence="6">
    <location>
        <begin position="290"/>
        <end position="519"/>
    </location>
</feature>
<keyword evidence="5" id="KW-0812">Transmembrane</keyword>
<keyword evidence="5" id="KW-0472">Membrane</keyword>
<protein>
    <recommendedName>
        <fullName evidence="6">Methyl-accepting transducer domain-containing protein</fullName>
    </recommendedName>
</protein>
<dbReference type="OrthoDB" id="9806477at2"/>
<dbReference type="PANTHER" id="PTHR43531:SF14">
    <property type="entry name" value="METHYL-ACCEPTING CHEMOTAXIS PROTEIN I-RELATED"/>
    <property type="match status" value="1"/>
</dbReference>
<dbReference type="Gene3D" id="1.10.287.950">
    <property type="entry name" value="Methyl-accepting chemotaxis protein"/>
    <property type="match status" value="1"/>
</dbReference>
<reference evidence="7 8" key="1">
    <citation type="submission" date="2017-05" db="EMBL/GenBank/DDBJ databases">
        <title>Complete and WGS of Bordetella genogroups.</title>
        <authorList>
            <person name="Spilker T."/>
            <person name="LiPuma J."/>
        </authorList>
    </citation>
    <scope>NUCLEOTIDE SEQUENCE [LARGE SCALE GENOMIC DNA]</scope>
    <source>
        <strain evidence="7 8">AU10456</strain>
    </source>
</reference>
<dbReference type="SMART" id="SM00283">
    <property type="entry name" value="MA"/>
    <property type="match status" value="1"/>
</dbReference>
<organism evidence="7 8">
    <name type="scientific">Bordetella genomosp. 5</name>
    <dbReference type="NCBI Taxonomy" id="1395608"/>
    <lineage>
        <taxon>Bacteria</taxon>
        <taxon>Pseudomonadati</taxon>
        <taxon>Pseudomonadota</taxon>
        <taxon>Betaproteobacteria</taxon>
        <taxon>Burkholderiales</taxon>
        <taxon>Alcaligenaceae</taxon>
        <taxon>Bordetella</taxon>
    </lineage>
</organism>
<dbReference type="GO" id="GO:0004888">
    <property type="term" value="F:transmembrane signaling receptor activity"/>
    <property type="evidence" value="ECO:0007669"/>
    <property type="project" value="InterPro"/>
</dbReference>
<keyword evidence="2" id="KW-0488">Methylation</keyword>
<comment type="subcellular location">
    <subcellularLocation>
        <location evidence="1">Membrane</location>
    </subcellularLocation>
</comment>
<dbReference type="CDD" id="cd11386">
    <property type="entry name" value="MCP_signal"/>
    <property type="match status" value="1"/>
</dbReference>
<gene>
    <name evidence="7" type="ORF">CAL25_15560</name>
</gene>
<evidence type="ECO:0000256" key="2">
    <source>
        <dbReference type="ARBA" id="ARBA00022481"/>
    </source>
</evidence>
<dbReference type="InterPro" id="IPR051310">
    <property type="entry name" value="MCP_chemotaxis"/>
</dbReference>
<dbReference type="Proteomes" id="UP000216913">
    <property type="component" value="Unassembled WGS sequence"/>
</dbReference>
<dbReference type="GO" id="GO:0007165">
    <property type="term" value="P:signal transduction"/>
    <property type="evidence" value="ECO:0007669"/>
    <property type="project" value="UniProtKB-KW"/>
</dbReference>
<dbReference type="PRINTS" id="PR00260">
    <property type="entry name" value="CHEMTRNSDUCR"/>
</dbReference>
<name>A0A261TH95_9BORD</name>
<evidence type="ECO:0000256" key="1">
    <source>
        <dbReference type="ARBA" id="ARBA00004370"/>
    </source>
</evidence>
<dbReference type="InterPro" id="IPR004089">
    <property type="entry name" value="MCPsignal_dom"/>
</dbReference>
<dbReference type="PROSITE" id="PS50111">
    <property type="entry name" value="CHEMOTAXIS_TRANSDUC_2"/>
    <property type="match status" value="1"/>
</dbReference>
<evidence type="ECO:0000256" key="5">
    <source>
        <dbReference type="SAM" id="Phobius"/>
    </source>
</evidence>
<dbReference type="FunFam" id="1.10.287.950:FF:000001">
    <property type="entry name" value="Methyl-accepting chemotaxis sensory transducer"/>
    <property type="match status" value="1"/>
</dbReference>
<accession>A0A261TH95</accession>
<sequence>MSGPCLRPTRSLRMKLENRKVSTRLAVGFGFLIAAMLAIAGGGLYAISALTGSLHEITVVNNTQQQLALAMRAATLRRAIAVRSVAISRDPAERKAAQAAFVEDGLLYDTLRDRLSDEFRRYASTTEPERALLREVIADQKAIGPRLDELMHDLMSGDPARAHPTLLSELKPMQDVWIPRLTELANLETQLNEVVIAEAQSLSSTLRAMILSVSVAALCLGVAASFLIARSILRQLGGEPVQAQTFARMIAAGDLTHTLQSDGRNPDSLMASLEAMRRQLVGIVTTIQGSAISIADSASQIAEGNVDLSRRTEEQAASLEESAASMEQLTATVRQNNDSSRVGSELARVCADTAREAGVSVAQVVEAMGKIEACFATVAQAVSIVEHVSFQTNLLALNAAVEAARAGEHGRGFAVVAAEVRTLAHRSAQAGKEIRQVISESAEVVSHGSALVEQAGLGMQRVVDSVAEVAAISNGVAIASQEQTLGIEQVNVAVTQMDAISQQNAALVEESAAATEELAGHAAQLRQAVSVFRTTPAPGQAGTAQKWVLQPDASNTLVMMPA</sequence>
<evidence type="ECO:0000313" key="8">
    <source>
        <dbReference type="Proteomes" id="UP000216913"/>
    </source>
</evidence>
<keyword evidence="8" id="KW-1185">Reference proteome</keyword>
<evidence type="ECO:0000259" key="6">
    <source>
        <dbReference type="PROSITE" id="PS50111"/>
    </source>
</evidence>
<dbReference type="GO" id="GO:0006935">
    <property type="term" value="P:chemotaxis"/>
    <property type="evidence" value="ECO:0007669"/>
    <property type="project" value="InterPro"/>
</dbReference>
<feature type="transmembrane region" description="Helical" evidence="5">
    <location>
        <begin position="21"/>
        <end position="47"/>
    </location>
</feature>
<evidence type="ECO:0000313" key="7">
    <source>
        <dbReference type="EMBL" id="OZI49038.1"/>
    </source>
</evidence>
<comment type="caution">
    <text evidence="7">The sequence shown here is derived from an EMBL/GenBank/DDBJ whole genome shotgun (WGS) entry which is preliminary data.</text>
</comment>
<dbReference type="AlphaFoldDB" id="A0A261TH95"/>
<keyword evidence="5" id="KW-1133">Transmembrane helix</keyword>
<evidence type="ECO:0000256" key="3">
    <source>
        <dbReference type="ARBA" id="ARBA00029447"/>
    </source>
</evidence>
<dbReference type="SUPFAM" id="SSF58104">
    <property type="entry name" value="Methyl-accepting chemotaxis protein (MCP) signaling domain"/>
    <property type="match status" value="1"/>
</dbReference>
<keyword evidence="4" id="KW-0807">Transducer</keyword>
<dbReference type="Pfam" id="PF00015">
    <property type="entry name" value="MCPsignal"/>
    <property type="match status" value="1"/>
</dbReference>
<dbReference type="EMBL" id="NEVP01000009">
    <property type="protein sequence ID" value="OZI49038.1"/>
    <property type="molecule type" value="Genomic_DNA"/>
</dbReference>
<evidence type="ECO:0000256" key="4">
    <source>
        <dbReference type="PROSITE-ProRule" id="PRU00284"/>
    </source>
</evidence>
<dbReference type="InterPro" id="IPR004090">
    <property type="entry name" value="Chemotax_Me-accpt_rcpt"/>
</dbReference>
<proteinExistence type="inferred from homology"/>